<dbReference type="Proteomes" id="UP001500655">
    <property type="component" value="Unassembled WGS sequence"/>
</dbReference>
<reference evidence="2" key="1">
    <citation type="journal article" date="2019" name="Int. J. Syst. Evol. Microbiol.">
        <title>The Global Catalogue of Microorganisms (GCM) 10K type strain sequencing project: providing services to taxonomists for standard genome sequencing and annotation.</title>
        <authorList>
            <consortium name="The Broad Institute Genomics Platform"/>
            <consortium name="The Broad Institute Genome Sequencing Center for Infectious Disease"/>
            <person name="Wu L."/>
            <person name="Ma J."/>
        </authorList>
    </citation>
    <scope>NUCLEOTIDE SEQUENCE [LARGE SCALE GENOMIC DNA]</scope>
    <source>
        <strain evidence="2">JCM 13249</strain>
    </source>
</reference>
<accession>A0ABP4XG43</accession>
<evidence type="ECO:0000313" key="1">
    <source>
        <dbReference type="EMBL" id="GAA1777023.1"/>
    </source>
</evidence>
<proteinExistence type="predicted"/>
<evidence type="ECO:0000313" key="2">
    <source>
        <dbReference type="Proteomes" id="UP001500655"/>
    </source>
</evidence>
<name>A0ABP4XG43_9ACTN</name>
<protein>
    <submittedName>
        <fullName evidence="1">Uncharacterized protein</fullName>
    </submittedName>
</protein>
<sequence length="122" mass="13323">MRTVGRVRELADLISGTWRLVRGDEVLGEIVITDADFPWLSGSFAARPGFAAVAPLFVEELALSAALEDDDSPAAIRAWESAYDRIVATMSLVSPAGPVAEFLLHIDGAEAWFRWSDEPFDD</sequence>
<organism evidence="1 2">
    <name type="scientific">Luedemannella helvata</name>
    <dbReference type="NCBI Taxonomy" id="349315"/>
    <lineage>
        <taxon>Bacteria</taxon>
        <taxon>Bacillati</taxon>
        <taxon>Actinomycetota</taxon>
        <taxon>Actinomycetes</taxon>
        <taxon>Micromonosporales</taxon>
        <taxon>Micromonosporaceae</taxon>
        <taxon>Luedemannella</taxon>
    </lineage>
</organism>
<dbReference type="EMBL" id="BAAALS010000051">
    <property type="protein sequence ID" value="GAA1777023.1"/>
    <property type="molecule type" value="Genomic_DNA"/>
</dbReference>
<keyword evidence="2" id="KW-1185">Reference proteome</keyword>
<gene>
    <name evidence="1" type="ORF">GCM10009681_55370</name>
</gene>
<comment type="caution">
    <text evidence="1">The sequence shown here is derived from an EMBL/GenBank/DDBJ whole genome shotgun (WGS) entry which is preliminary data.</text>
</comment>